<dbReference type="InterPro" id="IPR004839">
    <property type="entry name" value="Aminotransferase_I/II_large"/>
</dbReference>
<dbReference type="Proteomes" id="UP000070700">
    <property type="component" value="Unassembled WGS sequence"/>
</dbReference>
<evidence type="ECO:0000256" key="1">
    <source>
        <dbReference type="ARBA" id="ARBA00007441"/>
    </source>
</evidence>
<gene>
    <name evidence="4" type="ORF">LY89DRAFT_656898</name>
</gene>
<evidence type="ECO:0000256" key="2">
    <source>
        <dbReference type="ARBA" id="ARBA00022898"/>
    </source>
</evidence>
<dbReference type="PRINTS" id="PR00753">
    <property type="entry name" value="ACCSYNTHASE"/>
</dbReference>
<dbReference type="RefSeq" id="XP_018064568.1">
    <property type="nucleotide sequence ID" value="XM_018212410.1"/>
</dbReference>
<dbReference type="KEGG" id="psco:LY89DRAFT_656898"/>
<comment type="similarity">
    <text evidence="1">Belongs to the class-I pyridoxal-phosphate-dependent aminotransferase family.</text>
</comment>
<dbReference type="PANTHER" id="PTHR43795">
    <property type="entry name" value="BIFUNCTIONAL ASPARTATE AMINOTRANSFERASE AND GLUTAMATE/ASPARTATE-PREPHENATE AMINOTRANSFERASE-RELATED"/>
    <property type="match status" value="1"/>
</dbReference>
<feature type="domain" description="Aminotransferase class I/classII large" evidence="3">
    <location>
        <begin position="66"/>
        <end position="405"/>
    </location>
</feature>
<accession>A0A132BD81</accession>
<dbReference type="EMBL" id="KQ947430">
    <property type="protein sequence ID" value="KUJ10213.1"/>
    <property type="molecule type" value="Genomic_DNA"/>
</dbReference>
<dbReference type="Gene3D" id="3.90.1150.10">
    <property type="entry name" value="Aspartate Aminotransferase, domain 1"/>
    <property type="match status" value="1"/>
</dbReference>
<proteinExistence type="inferred from homology"/>
<dbReference type="InterPro" id="IPR050478">
    <property type="entry name" value="Ethylene_sulfur-biosynth"/>
</dbReference>
<dbReference type="InParanoid" id="A0A132BD81"/>
<evidence type="ECO:0000259" key="3">
    <source>
        <dbReference type="Pfam" id="PF00155"/>
    </source>
</evidence>
<dbReference type="GeneID" id="28822136"/>
<dbReference type="InterPro" id="IPR015424">
    <property type="entry name" value="PyrdxlP-dep_Trfase"/>
</dbReference>
<dbReference type="InterPro" id="IPR015422">
    <property type="entry name" value="PyrdxlP-dep_Trfase_small"/>
</dbReference>
<dbReference type="AlphaFoldDB" id="A0A132BD81"/>
<reference evidence="4 5" key="1">
    <citation type="submission" date="2015-10" db="EMBL/GenBank/DDBJ databases">
        <title>Full genome of DAOMC 229536 Phialocephala scopiformis, a fungal endophyte of spruce producing the potent anti-insectan compound rugulosin.</title>
        <authorList>
            <consortium name="DOE Joint Genome Institute"/>
            <person name="Walker A.K."/>
            <person name="Frasz S.L."/>
            <person name="Seifert K.A."/>
            <person name="Miller J.D."/>
            <person name="Mondo S.J."/>
            <person name="Labutti K."/>
            <person name="Lipzen A."/>
            <person name="Dockter R."/>
            <person name="Kennedy M."/>
            <person name="Grigoriev I.V."/>
            <person name="Spatafora J.W."/>
        </authorList>
    </citation>
    <scope>NUCLEOTIDE SEQUENCE [LARGE SCALE GENOMIC DNA]</scope>
    <source>
        <strain evidence="4 5">CBS 120377</strain>
    </source>
</reference>
<dbReference type="OrthoDB" id="7042322at2759"/>
<evidence type="ECO:0000313" key="4">
    <source>
        <dbReference type="EMBL" id="KUJ10213.1"/>
    </source>
</evidence>
<dbReference type="GO" id="GO:0008483">
    <property type="term" value="F:transaminase activity"/>
    <property type="evidence" value="ECO:0007669"/>
    <property type="project" value="TreeGrafter"/>
</dbReference>
<keyword evidence="4" id="KW-0808">Transferase</keyword>
<keyword evidence="5" id="KW-1185">Reference proteome</keyword>
<dbReference type="Gene3D" id="3.40.640.10">
    <property type="entry name" value="Type I PLP-dependent aspartate aminotransferase-like (Major domain)"/>
    <property type="match status" value="1"/>
</dbReference>
<dbReference type="STRING" id="149040.A0A132BD81"/>
<organism evidence="4 5">
    <name type="scientific">Mollisia scopiformis</name>
    <name type="common">Conifer needle endophyte fungus</name>
    <name type="synonym">Phialocephala scopiformis</name>
    <dbReference type="NCBI Taxonomy" id="149040"/>
    <lineage>
        <taxon>Eukaryota</taxon>
        <taxon>Fungi</taxon>
        <taxon>Dikarya</taxon>
        <taxon>Ascomycota</taxon>
        <taxon>Pezizomycotina</taxon>
        <taxon>Leotiomycetes</taxon>
        <taxon>Helotiales</taxon>
        <taxon>Mollisiaceae</taxon>
        <taxon>Mollisia</taxon>
    </lineage>
</organism>
<evidence type="ECO:0000313" key="5">
    <source>
        <dbReference type="Proteomes" id="UP000070700"/>
    </source>
</evidence>
<sequence>MLSTRGQKYREIGYQHGLLDEYNEETNPNGIVDLSSAENFLIHGEVIQFINSHKLDASCCGYGEGYTGTLRLRKAMALHMNEYCNPFEPLTAEHITFAAGVTDLNEVCALLTCDADCGDAILLGKPNYGSFARDMVSRGHISQVFADFGGADQFSSDCVPYYLKAYDAAKEEGINIKALVICNPHNPLGQCYSREALIELMKFCQSKQIHLISDEIYALSTYQRTDRPSEKYVSVFAIDSRQFVDPNLIHVLYGLSKDYGAAGLRLGCLITRNAEFSDAARSLCRFSSPSQISMSLAAALLEDRIFLKSLLESSHSALYKSRKVAEVALEQVGIKYHREGNAGLFLWLDLRPYLPTTVTNGDEWAAEKLLWNRFENIGVQVSLGKRYFAPNPGHFRMVFSNHESVVLEGIRRIKTVCNRSKNKSDWPCQSLS</sequence>
<dbReference type="Pfam" id="PF00155">
    <property type="entry name" value="Aminotran_1_2"/>
    <property type="match status" value="1"/>
</dbReference>
<keyword evidence="2" id="KW-0663">Pyridoxal phosphate</keyword>
<dbReference type="InterPro" id="IPR015421">
    <property type="entry name" value="PyrdxlP-dep_Trfase_major"/>
</dbReference>
<dbReference type="GO" id="GO:0006520">
    <property type="term" value="P:amino acid metabolic process"/>
    <property type="evidence" value="ECO:0007669"/>
    <property type="project" value="TreeGrafter"/>
</dbReference>
<protein>
    <submittedName>
        <fullName evidence="4">PLP-dependent transferase</fullName>
    </submittedName>
</protein>
<name>A0A132BD81_MOLSC</name>
<dbReference type="GO" id="GO:0030170">
    <property type="term" value="F:pyridoxal phosphate binding"/>
    <property type="evidence" value="ECO:0007669"/>
    <property type="project" value="InterPro"/>
</dbReference>
<dbReference type="PROSITE" id="PS00105">
    <property type="entry name" value="AA_TRANSFER_CLASS_1"/>
    <property type="match status" value="1"/>
</dbReference>
<dbReference type="InterPro" id="IPR004838">
    <property type="entry name" value="NHTrfase_class1_PyrdxlP-BS"/>
</dbReference>
<dbReference type="CDD" id="cd00609">
    <property type="entry name" value="AAT_like"/>
    <property type="match status" value="1"/>
</dbReference>
<dbReference type="PANTHER" id="PTHR43795:SF39">
    <property type="entry name" value="AMINOTRANSFERASE CLASS I_CLASSII DOMAIN-CONTAINING PROTEIN"/>
    <property type="match status" value="1"/>
</dbReference>
<dbReference type="SUPFAM" id="SSF53383">
    <property type="entry name" value="PLP-dependent transferases"/>
    <property type="match status" value="1"/>
</dbReference>